<comment type="caution">
    <text evidence="1">The sequence shown here is derived from an EMBL/GenBank/DDBJ whole genome shotgun (WGS) entry which is preliminary data.</text>
</comment>
<organism evidence="1">
    <name type="scientific">marine sediment metagenome</name>
    <dbReference type="NCBI Taxonomy" id="412755"/>
    <lineage>
        <taxon>unclassified sequences</taxon>
        <taxon>metagenomes</taxon>
        <taxon>ecological metagenomes</taxon>
    </lineage>
</organism>
<reference evidence="1" key="1">
    <citation type="journal article" date="2014" name="Front. Microbiol.">
        <title>High frequency of phylogenetically diverse reductive dehalogenase-homologous genes in deep subseafloor sedimentary metagenomes.</title>
        <authorList>
            <person name="Kawai M."/>
            <person name="Futagami T."/>
            <person name="Toyoda A."/>
            <person name="Takaki Y."/>
            <person name="Nishi S."/>
            <person name="Hori S."/>
            <person name="Arai W."/>
            <person name="Tsubouchi T."/>
            <person name="Morono Y."/>
            <person name="Uchiyama I."/>
            <person name="Ito T."/>
            <person name="Fujiyama A."/>
            <person name="Inagaki F."/>
            <person name="Takami H."/>
        </authorList>
    </citation>
    <scope>NUCLEOTIDE SEQUENCE</scope>
    <source>
        <strain evidence="1">Expedition CK06-06</strain>
    </source>
</reference>
<proteinExistence type="predicted"/>
<protein>
    <submittedName>
        <fullName evidence="1">Uncharacterized protein</fullName>
    </submittedName>
</protein>
<dbReference type="EMBL" id="BARW01020096">
    <property type="protein sequence ID" value="GAJ02012.1"/>
    <property type="molecule type" value="Genomic_DNA"/>
</dbReference>
<dbReference type="AlphaFoldDB" id="X1UEM9"/>
<evidence type="ECO:0000313" key="1">
    <source>
        <dbReference type="EMBL" id="GAJ02012.1"/>
    </source>
</evidence>
<name>X1UEM9_9ZZZZ</name>
<gene>
    <name evidence="1" type="ORF">S12H4_34017</name>
</gene>
<accession>X1UEM9</accession>
<sequence length="51" mass="6100">MNKKDFMGRLSAYLGGISVEDREDVISDFEEHFEEGLAEVRYLSYFSYYEY</sequence>